<evidence type="ECO:0000313" key="2">
    <source>
        <dbReference type="EMBL" id="MBW48420.1"/>
    </source>
</evidence>
<feature type="region of interest" description="Disordered" evidence="1">
    <location>
        <begin position="96"/>
        <end position="115"/>
    </location>
</feature>
<reference evidence="2" key="1">
    <citation type="submission" date="2018-01" db="EMBL/GenBank/DDBJ databases">
        <title>An insight into the sialome of Amazonian anophelines.</title>
        <authorList>
            <person name="Ribeiro J.M."/>
            <person name="Scarpassa V."/>
            <person name="Calvo E."/>
        </authorList>
    </citation>
    <scope>NUCLEOTIDE SEQUENCE</scope>
    <source>
        <tissue evidence="2">Salivary glands</tissue>
    </source>
</reference>
<sequence length="115" mass="12027">MPASPTATIVLSVSESGAAAGDARASDRLVGSVKRPESCELLALLSYTSSRYLGIGVPPGKQMAPPLLPLLDVGGVGMWWPPSCFRSPRNCRVPAPEVKGRQASSIEYEGLETAS</sequence>
<protein>
    <submittedName>
        <fullName evidence="2">Putative secreted protein</fullName>
    </submittedName>
</protein>
<dbReference type="EMBL" id="GGFK01015099">
    <property type="protein sequence ID" value="MBW48420.1"/>
    <property type="molecule type" value="Transcribed_RNA"/>
</dbReference>
<dbReference type="AlphaFoldDB" id="A0A2M4B601"/>
<accession>A0A2M4B601</accession>
<name>A0A2M4B601_9DIPT</name>
<organism evidence="2">
    <name type="scientific">Anopheles triannulatus</name>
    <dbReference type="NCBI Taxonomy" id="58253"/>
    <lineage>
        <taxon>Eukaryota</taxon>
        <taxon>Metazoa</taxon>
        <taxon>Ecdysozoa</taxon>
        <taxon>Arthropoda</taxon>
        <taxon>Hexapoda</taxon>
        <taxon>Insecta</taxon>
        <taxon>Pterygota</taxon>
        <taxon>Neoptera</taxon>
        <taxon>Endopterygota</taxon>
        <taxon>Diptera</taxon>
        <taxon>Nematocera</taxon>
        <taxon>Culicoidea</taxon>
        <taxon>Culicidae</taxon>
        <taxon>Anophelinae</taxon>
        <taxon>Anopheles</taxon>
    </lineage>
</organism>
<proteinExistence type="predicted"/>
<evidence type="ECO:0000256" key="1">
    <source>
        <dbReference type="SAM" id="MobiDB-lite"/>
    </source>
</evidence>